<dbReference type="GO" id="GO:1990904">
    <property type="term" value="C:ribonucleoprotein complex"/>
    <property type="evidence" value="ECO:0007669"/>
    <property type="project" value="UniProtKB-KW"/>
</dbReference>
<dbReference type="GO" id="GO:0006412">
    <property type="term" value="P:translation"/>
    <property type="evidence" value="ECO:0007669"/>
    <property type="project" value="UniProtKB-UniRule"/>
</dbReference>
<dbReference type="Gene3D" id="3.30.70.330">
    <property type="match status" value="1"/>
</dbReference>
<keyword evidence="4 6" id="KW-0689">Ribosomal protein</keyword>
<protein>
    <recommendedName>
        <fullName evidence="6">Large ribosomal subunit protein uL23</fullName>
    </recommendedName>
</protein>
<sequence>MNPERIYQILRGPHVSEKSTTLGESAGQVVFKVGRDANKLEIKKAVERLFEVQVKGVRVVSLKGKRKGFGRLRGRRSDWKKAYVSLAEGQNIDMFGAPE</sequence>
<keyword evidence="3 6" id="KW-0694">RNA-binding</keyword>
<name>A4BT46_9GAMM</name>
<dbReference type="HAMAP" id="MF_01369_B">
    <property type="entry name" value="Ribosomal_uL23_B"/>
    <property type="match status" value="1"/>
</dbReference>
<dbReference type="RefSeq" id="WP_005001308.1">
    <property type="nucleotide sequence ID" value="NZ_CH672427.1"/>
</dbReference>
<dbReference type="Proteomes" id="UP000003374">
    <property type="component" value="Unassembled WGS sequence"/>
</dbReference>
<evidence type="ECO:0000256" key="6">
    <source>
        <dbReference type="HAMAP-Rule" id="MF_01369"/>
    </source>
</evidence>
<keyword evidence="8" id="KW-1185">Reference proteome</keyword>
<keyword evidence="5 6" id="KW-0687">Ribonucleoprotein</keyword>
<gene>
    <name evidence="6" type="primary">rplW</name>
    <name evidence="7" type="ORF">NB231_08087</name>
</gene>
<keyword evidence="2 6" id="KW-0699">rRNA-binding</keyword>
<comment type="caution">
    <text evidence="7">The sequence shown here is derived from an EMBL/GenBank/DDBJ whole genome shotgun (WGS) entry which is preliminary data.</text>
</comment>
<comment type="similarity">
    <text evidence="1 6">Belongs to the universal ribosomal protein uL23 family.</text>
</comment>
<dbReference type="InterPro" id="IPR012677">
    <property type="entry name" value="Nucleotide-bd_a/b_plait_sf"/>
</dbReference>
<proteinExistence type="inferred from homology"/>
<dbReference type="SUPFAM" id="SSF54189">
    <property type="entry name" value="Ribosomal proteins S24e, L23 and L15e"/>
    <property type="match status" value="1"/>
</dbReference>
<dbReference type="InterPro" id="IPR013025">
    <property type="entry name" value="Ribosomal_uL23-like"/>
</dbReference>
<dbReference type="EMBL" id="AAOF01000012">
    <property type="protein sequence ID" value="EAR21114.1"/>
    <property type="molecule type" value="Genomic_DNA"/>
</dbReference>
<evidence type="ECO:0000313" key="7">
    <source>
        <dbReference type="EMBL" id="EAR21114.1"/>
    </source>
</evidence>
<dbReference type="PANTHER" id="PTHR11620">
    <property type="entry name" value="60S RIBOSOMAL PROTEIN L23A"/>
    <property type="match status" value="1"/>
</dbReference>
<evidence type="ECO:0000313" key="8">
    <source>
        <dbReference type="Proteomes" id="UP000003374"/>
    </source>
</evidence>
<dbReference type="NCBIfam" id="NF004359">
    <property type="entry name" value="PRK05738.1-3"/>
    <property type="match status" value="1"/>
</dbReference>
<dbReference type="HOGENOM" id="CLU_037562_3_1_6"/>
<evidence type="ECO:0000256" key="3">
    <source>
        <dbReference type="ARBA" id="ARBA00022884"/>
    </source>
</evidence>
<dbReference type="eggNOG" id="COG0089">
    <property type="taxonomic scope" value="Bacteria"/>
</dbReference>
<evidence type="ECO:0000256" key="2">
    <source>
        <dbReference type="ARBA" id="ARBA00022730"/>
    </source>
</evidence>
<dbReference type="NCBIfam" id="NF004363">
    <property type="entry name" value="PRK05738.2-4"/>
    <property type="match status" value="1"/>
</dbReference>
<comment type="subunit">
    <text evidence="6">Part of the 50S ribosomal subunit. Contacts protein L29, and trigger factor when it is bound to the ribosome.</text>
</comment>
<evidence type="ECO:0000256" key="1">
    <source>
        <dbReference type="ARBA" id="ARBA00006700"/>
    </source>
</evidence>
<accession>A4BT46</accession>
<dbReference type="GO" id="GO:0005840">
    <property type="term" value="C:ribosome"/>
    <property type="evidence" value="ECO:0007669"/>
    <property type="project" value="UniProtKB-KW"/>
</dbReference>
<organism evidence="7 8">
    <name type="scientific">Nitrococcus mobilis Nb-231</name>
    <dbReference type="NCBI Taxonomy" id="314278"/>
    <lineage>
        <taxon>Bacteria</taxon>
        <taxon>Pseudomonadati</taxon>
        <taxon>Pseudomonadota</taxon>
        <taxon>Gammaproteobacteria</taxon>
        <taxon>Chromatiales</taxon>
        <taxon>Ectothiorhodospiraceae</taxon>
        <taxon>Nitrococcus</taxon>
    </lineage>
</organism>
<dbReference type="OrthoDB" id="9793353at2"/>
<dbReference type="GO" id="GO:0019843">
    <property type="term" value="F:rRNA binding"/>
    <property type="evidence" value="ECO:0007669"/>
    <property type="project" value="UniProtKB-UniRule"/>
</dbReference>
<dbReference type="STRING" id="314278.NB231_08087"/>
<evidence type="ECO:0000256" key="4">
    <source>
        <dbReference type="ARBA" id="ARBA00022980"/>
    </source>
</evidence>
<dbReference type="AlphaFoldDB" id="A4BT46"/>
<dbReference type="FunFam" id="3.30.70.330:FF:000001">
    <property type="entry name" value="50S ribosomal protein L23"/>
    <property type="match status" value="1"/>
</dbReference>
<comment type="function">
    <text evidence="6">One of the early assembly proteins it binds 23S rRNA. One of the proteins that surrounds the polypeptide exit tunnel on the outside of the ribosome. Forms the main docking site for trigger factor binding to the ribosome.</text>
</comment>
<evidence type="ECO:0000256" key="5">
    <source>
        <dbReference type="ARBA" id="ARBA00023274"/>
    </source>
</evidence>
<dbReference type="Pfam" id="PF00276">
    <property type="entry name" value="Ribosomal_L23"/>
    <property type="match status" value="1"/>
</dbReference>
<dbReference type="GO" id="GO:0003735">
    <property type="term" value="F:structural constituent of ribosome"/>
    <property type="evidence" value="ECO:0007669"/>
    <property type="project" value="InterPro"/>
</dbReference>
<reference evidence="7 8" key="1">
    <citation type="submission" date="2006-02" db="EMBL/GenBank/DDBJ databases">
        <authorList>
            <person name="Waterbury J."/>
            <person name="Ferriera S."/>
            <person name="Johnson J."/>
            <person name="Kravitz S."/>
            <person name="Halpern A."/>
            <person name="Remington K."/>
            <person name="Beeson K."/>
            <person name="Tran B."/>
            <person name="Rogers Y.-H."/>
            <person name="Friedman R."/>
            <person name="Venter J.C."/>
        </authorList>
    </citation>
    <scope>NUCLEOTIDE SEQUENCE [LARGE SCALE GENOMIC DNA]</scope>
    <source>
        <strain evidence="7 8">Nb-231</strain>
    </source>
</reference>
<dbReference type="InterPro" id="IPR012678">
    <property type="entry name" value="Ribosomal_uL23/eL15/eS24_sf"/>
</dbReference>